<feature type="transmembrane region" description="Helical" evidence="1">
    <location>
        <begin position="84"/>
        <end position="101"/>
    </location>
</feature>
<accession>A0A4Y8LEL4</accession>
<reference evidence="2 3" key="1">
    <citation type="submission" date="2019-03" db="EMBL/GenBank/DDBJ databases">
        <authorList>
            <person name="Yang Y."/>
        </authorList>
    </citation>
    <scope>NUCLEOTIDE SEQUENCE [LARGE SCALE GENOMIC DNA]</scope>
    <source>
        <strain evidence="2 3">ASL-1</strain>
    </source>
</reference>
<gene>
    <name evidence="2" type="ORF">E2626_10725</name>
</gene>
<feature type="transmembrane region" description="Helical" evidence="1">
    <location>
        <begin position="59"/>
        <end position="78"/>
    </location>
</feature>
<name>A0A4Y8LEL4_9BACL</name>
<evidence type="ECO:0000313" key="2">
    <source>
        <dbReference type="EMBL" id="TFE01125.1"/>
    </source>
</evidence>
<evidence type="ECO:0000256" key="1">
    <source>
        <dbReference type="SAM" id="Phobius"/>
    </source>
</evidence>
<keyword evidence="1" id="KW-1133">Transmembrane helix</keyword>
<dbReference type="RefSeq" id="WP_134381745.1">
    <property type="nucleotide sequence ID" value="NZ_SORX01000005.1"/>
</dbReference>
<keyword evidence="1" id="KW-0812">Transmembrane</keyword>
<feature type="transmembrane region" description="Helical" evidence="1">
    <location>
        <begin position="140"/>
        <end position="159"/>
    </location>
</feature>
<sequence>MDKKRKEVIINEIKYWKQNKLLPEAYCDFLINLYTSGEYEESKEMEEKKVSKETSHKQNIFVAGFTLAGSLLAVTALVFGELALVIQAIISILISVGIMIVSFRPSASPAVKIFSRIIAAFVILLLSIEVWRYYYNGDITILYIIIGFQCVVWTIAGVLFKQHYFTVSGILGTIVLLILLF</sequence>
<dbReference type="EMBL" id="SORX01000005">
    <property type="protein sequence ID" value="TFE01125.1"/>
    <property type="molecule type" value="Genomic_DNA"/>
</dbReference>
<feature type="transmembrane region" description="Helical" evidence="1">
    <location>
        <begin position="113"/>
        <end position="134"/>
    </location>
</feature>
<evidence type="ECO:0000313" key="3">
    <source>
        <dbReference type="Proteomes" id="UP000297776"/>
    </source>
</evidence>
<organism evidence="2 3">
    <name type="scientific">Jeotgalibacillus salarius</name>
    <dbReference type="NCBI Taxonomy" id="546023"/>
    <lineage>
        <taxon>Bacteria</taxon>
        <taxon>Bacillati</taxon>
        <taxon>Bacillota</taxon>
        <taxon>Bacilli</taxon>
        <taxon>Bacillales</taxon>
        <taxon>Caryophanaceae</taxon>
        <taxon>Jeotgalibacillus</taxon>
    </lineage>
</organism>
<dbReference type="Proteomes" id="UP000297776">
    <property type="component" value="Unassembled WGS sequence"/>
</dbReference>
<evidence type="ECO:0008006" key="4">
    <source>
        <dbReference type="Google" id="ProtNLM"/>
    </source>
</evidence>
<keyword evidence="3" id="KW-1185">Reference proteome</keyword>
<protein>
    <recommendedName>
        <fullName evidence="4">DUF2157 domain-containing protein</fullName>
    </recommendedName>
</protein>
<feature type="transmembrane region" description="Helical" evidence="1">
    <location>
        <begin position="164"/>
        <end position="180"/>
    </location>
</feature>
<keyword evidence="1" id="KW-0472">Membrane</keyword>
<comment type="caution">
    <text evidence="2">The sequence shown here is derived from an EMBL/GenBank/DDBJ whole genome shotgun (WGS) entry which is preliminary data.</text>
</comment>
<proteinExistence type="predicted"/>
<dbReference type="AlphaFoldDB" id="A0A4Y8LEL4"/>
<dbReference type="OrthoDB" id="2380880at2"/>